<evidence type="ECO:0000313" key="2">
    <source>
        <dbReference type="Proteomes" id="UP001605036"/>
    </source>
</evidence>
<protein>
    <submittedName>
        <fullName evidence="1">Uncharacterized protein</fullName>
    </submittedName>
</protein>
<dbReference type="AlphaFoldDB" id="A0ABD1XLK0"/>
<sequence>MSLKDYGAPVTCVQLLSSLQSAGFKRLPQSTKRRFGKKLCTVQGKRSSLGRPIEKVKGSAVERWTNVMWTLTCMGCRVACLSSEGQQDDYS</sequence>
<dbReference type="Proteomes" id="UP001605036">
    <property type="component" value="Unassembled WGS sequence"/>
</dbReference>
<dbReference type="EMBL" id="JBHFFA010000008">
    <property type="protein sequence ID" value="KAL2609659.1"/>
    <property type="molecule type" value="Genomic_DNA"/>
</dbReference>
<name>A0ABD1XLK0_9MARC</name>
<organism evidence="1 2">
    <name type="scientific">Riccia fluitans</name>
    <dbReference type="NCBI Taxonomy" id="41844"/>
    <lineage>
        <taxon>Eukaryota</taxon>
        <taxon>Viridiplantae</taxon>
        <taxon>Streptophyta</taxon>
        <taxon>Embryophyta</taxon>
        <taxon>Marchantiophyta</taxon>
        <taxon>Marchantiopsida</taxon>
        <taxon>Marchantiidae</taxon>
        <taxon>Marchantiales</taxon>
        <taxon>Ricciaceae</taxon>
        <taxon>Riccia</taxon>
    </lineage>
</organism>
<proteinExistence type="predicted"/>
<evidence type="ECO:0000313" key="1">
    <source>
        <dbReference type="EMBL" id="KAL2609659.1"/>
    </source>
</evidence>
<reference evidence="1 2" key="1">
    <citation type="submission" date="2024-09" db="EMBL/GenBank/DDBJ databases">
        <title>Chromosome-scale assembly of Riccia fluitans.</title>
        <authorList>
            <person name="Paukszto L."/>
            <person name="Sawicki J."/>
            <person name="Karawczyk K."/>
            <person name="Piernik-Szablinska J."/>
            <person name="Szczecinska M."/>
            <person name="Mazdziarz M."/>
        </authorList>
    </citation>
    <scope>NUCLEOTIDE SEQUENCE [LARGE SCALE GENOMIC DNA]</scope>
    <source>
        <strain evidence="1">Rf_01</strain>
        <tissue evidence="1">Aerial parts of the thallus</tissue>
    </source>
</reference>
<comment type="caution">
    <text evidence="1">The sequence shown here is derived from an EMBL/GenBank/DDBJ whole genome shotgun (WGS) entry which is preliminary data.</text>
</comment>
<accession>A0ABD1XLK0</accession>
<gene>
    <name evidence="1" type="ORF">R1flu_028232</name>
</gene>
<keyword evidence="2" id="KW-1185">Reference proteome</keyword>